<dbReference type="InterPro" id="IPR036877">
    <property type="entry name" value="SUI1_dom_sf"/>
</dbReference>
<dbReference type="EMBL" id="JABXXO010000016">
    <property type="protein sequence ID" value="KAF7759887.1"/>
    <property type="molecule type" value="Genomic_DNA"/>
</dbReference>
<dbReference type="Pfam" id="PF25304">
    <property type="entry name" value="WHD_eIF2D"/>
    <property type="match status" value="1"/>
</dbReference>
<dbReference type="InterPro" id="IPR048247">
    <property type="entry name" value="eIF2D_N"/>
</dbReference>
<dbReference type="Pfam" id="PF01253">
    <property type="entry name" value="SUI1"/>
    <property type="match status" value="1"/>
</dbReference>
<feature type="compositionally biased region" description="Low complexity" evidence="2">
    <location>
        <begin position="1209"/>
        <end position="1245"/>
    </location>
</feature>
<proteinExistence type="predicted"/>
<dbReference type="InterPro" id="IPR011009">
    <property type="entry name" value="Kinase-like_dom_sf"/>
</dbReference>
<comment type="caution">
    <text evidence="4">The sequence shown here is derived from an EMBL/GenBank/DDBJ whole genome shotgun (WGS) entry which is preliminary data.</text>
</comment>
<dbReference type="InterPro" id="IPR041366">
    <property type="entry name" value="Pre-PUA"/>
</dbReference>
<dbReference type="CDD" id="cd11608">
    <property type="entry name" value="eIF2D_C"/>
    <property type="match status" value="1"/>
</dbReference>
<name>A0A8H7BZ33_AGABI</name>
<evidence type="ECO:0000313" key="4">
    <source>
        <dbReference type="EMBL" id="KAF7759887.1"/>
    </source>
</evidence>
<dbReference type="SUPFAM" id="SSF88697">
    <property type="entry name" value="PUA domain-like"/>
    <property type="match status" value="1"/>
</dbReference>
<feature type="region of interest" description="Disordered" evidence="2">
    <location>
        <begin position="1209"/>
        <end position="1246"/>
    </location>
</feature>
<dbReference type="PANTHER" id="PTHR12217:SF4">
    <property type="entry name" value="EUKARYOTIC TRANSLATION INITIATION FACTOR 2D"/>
    <property type="match status" value="1"/>
</dbReference>
<reference evidence="4 5" key="1">
    <citation type="journal article" name="Sci. Rep.">
        <title>Telomere-to-telomere assembled and centromere annotated genomes of the two main subspecies of the button mushroom Agaricus bisporus reveal especially polymorphic chromosome ends.</title>
        <authorList>
            <person name="Sonnenberg A.S.M."/>
            <person name="Sedaghat-Telgerd N."/>
            <person name="Lavrijssen B."/>
            <person name="Ohm R.A."/>
            <person name="Hendrickx P.M."/>
            <person name="Scholtmeijer K."/>
            <person name="Baars J.J.P."/>
            <person name="van Peer A."/>
        </authorList>
    </citation>
    <scope>NUCLEOTIDE SEQUENCE [LARGE SCALE GENOMIC DNA]</scope>
    <source>
        <strain evidence="4 5">H119_p4</strain>
    </source>
</reference>
<evidence type="ECO:0000313" key="5">
    <source>
        <dbReference type="Proteomes" id="UP000629468"/>
    </source>
</evidence>
<dbReference type="Pfam" id="PF26292">
    <property type="entry name" value="PUA_elF2D"/>
    <property type="match status" value="1"/>
</dbReference>
<dbReference type="GO" id="GO:0003743">
    <property type="term" value="F:translation initiation factor activity"/>
    <property type="evidence" value="ECO:0007669"/>
    <property type="project" value="InterPro"/>
</dbReference>
<dbReference type="InterPro" id="IPR058886">
    <property type="entry name" value="SWIB_eIF2D"/>
</dbReference>
<feature type="domain" description="SUI1" evidence="3">
    <location>
        <begin position="554"/>
        <end position="628"/>
    </location>
</feature>
<dbReference type="Gene3D" id="3.30.780.10">
    <property type="entry name" value="SUI1-like domain"/>
    <property type="match status" value="1"/>
</dbReference>
<dbReference type="PROSITE" id="PS50296">
    <property type="entry name" value="SUI1"/>
    <property type="match status" value="1"/>
</dbReference>
<dbReference type="InterPro" id="IPR001950">
    <property type="entry name" value="SUI1"/>
</dbReference>
<dbReference type="InterPro" id="IPR015947">
    <property type="entry name" value="PUA-like_sf"/>
</dbReference>
<protein>
    <recommendedName>
        <fullName evidence="3">SUI1 domain-containing protein</fullName>
    </recommendedName>
</protein>
<dbReference type="Gene3D" id="3.10.400.20">
    <property type="match status" value="1"/>
</dbReference>
<dbReference type="Pfam" id="PF26291">
    <property type="entry name" value="SWIB_eIF2D"/>
    <property type="match status" value="1"/>
</dbReference>
<dbReference type="InterPro" id="IPR039757">
    <property type="entry name" value="EIF2D"/>
</dbReference>
<dbReference type="Pfam" id="PF17832">
    <property type="entry name" value="Pre-PUA"/>
    <property type="match status" value="1"/>
</dbReference>
<dbReference type="PANTHER" id="PTHR12217">
    <property type="entry name" value="EUKARYOTIC TRANSLATION INITIATION FACTOR 2D"/>
    <property type="match status" value="1"/>
</dbReference>
<keyword evidence="1" id="KW-0963">Cytoplasm</keyword>
<dbReference type="Proteomes" id="UP000629468">
    <property type="component" value="Unassembled WGS sequence"/>
</dbReference>
<dbReference type="CDD" id="cd21156">
    <property type="entry name" value="PUA_eIF2d-like"/>
    <property type="match status" value="1"/>
</dbReference>
<evidence type="ECO:0000256" key="1">
    <source>
        <dbReference type="ARBA" id="ARBA00022490"/>
    </source>
</evidence>
<dbReference type="InterPro" id="IPR036885">
    <property type="entry name" value="SWIB_MDM2_dom_sf"/>
</dbReference>
<dbReference type="CDD" id="cd11610">
    <property type="entry name" value="eIF2D_N"/>
    <property type="match status" value="1"/>
</dbReference>
<dbReference type="InterPro" id="IPR002575">
    <property type="entry name" value="Aminoglycoside_PTrfase"/>
</dbReference>
<gene>
    <name evidence="4" type="ORF">Agabi119p4_11582</name>
</gene>
<dbReference type="Pfam" id="PF01636">
    <property type="entry name" value="APH"/>
    <property type="match status" value="1"/>
</dbReference>
<feature type="compositionally biased region" description="Polar residues" evidence="2">
    <location>
        <begin position="1150"/>
        <end position="1174"/>
    </location>
</feature>
<evidence type="ECO:0000259" key="3">
    <source>
        <dbReference type="PROSITE" id="PS50296"/>
    </source>
</evidence>
<dbReference type="InterPro" id="IPR048248">
    <property type="entry name" value="PUA_eIF2d-like"/>
</dbReference>
<feature type="region of interest" description="Disordered" evidence="2">
    <location>
        <begin position="1134"/>
        <end position="1193"/>
    </location>
</feature>
<dbReference type="SUPFAM" id="SSF55159">
    <property type="entry name" value="eIF1-like"/>
    <property type="match status" value="1"/>
</dbReference>
<sequence length="1336" mass="146451">MFKKPLGQLKTSAPIRASDRRKLKQRVLSAFSASPEHGDLLVPDGILTAKFFTHTKQPGTLYIDPGNGDPLWFTIGKSSEDLIPTVYTLWKLRDSNLLPSVLTPSAVIPVLVGGADLMIPGVITHTPSTLSRDQLVAIHQLASTKNNDGTVTRLVSPPLAVGRMAISGEDLKTKSEADEKGKAVLVLHTWRDHLWDMGQKGDTPNDTPLVAGGQVAEGGGAVSEGAGPQGGDNEDPTKSQAHGEPVEERVETPGSTAKVVYTPQEITDLLTKSLIHAIATQLSTLPKDSYPIPSTQLYQSYILPSRPAFPSSVVLPSSAPPDSENIHIDPSEIAVKASTYKTLSTFLKAAEKSSLITLKTVKQKSGGSDYVVTGVNCEHPDVNAYVIGQGGKPYVTVAEIEAKKAKRLAREGKEGKERERSEREVEIRQCWKPWLGSLGLFEDMGASTSNMYTLNDIRGLLTKYITSRQLINQHDQAYINLDGPLIACITAKRAGEPGKKAEKKPGEDKSSLPEFMKRDELMRSIVEHMQAWHEVKAEGKDVVTSKGEIEPIQVKVTVGARRGRTEITGFEPFLIIDGEEMADRMRKICAGSTSISHYNIPGTNHQRLKVTVQGKQGQAVGEYLMERGIPKKWIMIRFTFEAWWGRGVGGLVPGRVMVLVILGFLDHCLATTPQFFPVSLFLVTHLLRVLVPNYPIKSLSLEFQKPHFLYATASFLISPHIFTPLYEQKNMAPISDTWPDVQLSLDTLPPDYASRVTSLVDWLSPHFSKIEAYASNLHPCRRKCRIVKENYTWGQSFAVFEIVFEGSGTCEENEIVEAGCNAQEKKKREEVEAEEQDAKVVEGGDDDDESWIIRFGMRPMDAHFNTAAQLERKILNEVAALHLVRTRTTIPVPQIISYHPVAGDSDPAEHQHSYDHHPLGPSFPAFVLMTAIRGITIEDCGIAIHELGQADPGSDPLQGDEDKKPMLKQYLRDIADIHVQLSRITFDKIGGFVLDKDGNVSIGPGADFGLGPFDTAKEYFAIQAEAYERLAEAASEEDAEEKNGNGVNGEGDGEESAECLKRRFVASLWRTAMMPLVDERDAGGPFPMRHGDLHSENILVDQSGHIVGVLDWDCAATVPWEAFAVPTFEVSGDYRESKNEPTKASFPSPAISSTVVTPEKSPSTLTDVSGSISATKPPLQSRRTHKRNLSRPQVHEEFNKALAEIELQSSCSSSRESESSPAPSSASSSLDSLPHSLDSLQQPSPVTASGRSLAALHDSDAGYVGAYLAYWMYSLACDYEETGRALHRMLVAHNIQNGDGSLQNPGMAGWMTEGDTMEETFKKFVREVRSAEISSA</sequence>
<evidence type="ECO:0000256" key="2">
    <source>
        <dbReference type="SAM" id="MobiDB-lite"/>
    </source>
</evidence>
<dbReference type="PROSITE" id="PS50890">
    <property type="entry name" value="PUA"/>
    <property type="match status" value="1"/>
</dbReference>
<dbReference type="InterPro" id="IPR039759">
    <property type="entry name" value="eIF2D_SUI1"/>
</dbReference>
<feature type="compositionally biased region" description="Gly residues" evidence="2">
    <location>
        <begin position="215"/>
        <end position="230"/>
    </location>
</feature>
<dbReference type="Gene3D" id="3.90.1200.10">
    <property type="match status" value="1"/>
</dbReference>
<dbReference type="SUPFAM" id="SSF56112">
    <property type="entry name" value="Protein kinase-like (PK-like)"/>
    <property type="match status" value="1"/>
</dbReference>
<organism evidence="4 5">
    <name type="scientific">Agaricus bisporus var. burnettii</name>
    <dbReference type="NCBI Taxonomy" id="192524"/>
    <lineage>
        <taxon>Eukaryota</taxon>
        <taxon>Fungi</taxon>
        <taxon>Dikarya</taxon>
        <taxon>Basidiomycota</taxon>
        <taxon>Agaricomycotina</taxon>
        <taxon>Agaricomycetes</taxon>
        <taxon>Agaricomycetidae</taxon>
        <taxon>Agaricales</taxon>
        <taxon>Agaricineae</taxon>
        <taxon>Agaricaceae</taxon>
        <taxon>Agaricus</taxon>
    </lineage>
</organism>
<dbReference type="GO" id="GO:0001731">
    <property type="term" value="P:formation of translation preinitiation complex"/>
    <property type="evidence" value="ECO:0007669"/>
    <property type="project" value="InterPro"/>
</dbReference>
<dbReference type="SUPFAM" id="SSF47592">
    <property type="entry name" value="SWIB/MDM2 domain"/>
    <property type="match status" value="1"/>
</dbReference>
<feature type="region of interest" description="Disordered" evidence="2">
    <location>
        <begin position="199"/>
        <end position="258"/>
    </location>
</feature>
<dbReference type="InterPro" id="IPR057429">
    <property type="entry name" value="WH_eIF2D"/>
</dbReference>
<feature type="region of interest" description="Disordered" evidence="2">
    <location>
        <begin position="1033"/>
        <end position="1055"/>
    </location>
</feature>
<accession>A0A8H7BZ33</accession>